<evidence type="ECO:0000313" key="2">
    <source>
        <dbReference type="EMBL" id="KRN29482.1"/>
    </source>
</evidence>
<accession>A0A0R2GAZ7</accession>
<keyword evidence="1" id="KW-1133">Transmembrane helix</keyword>
<name>A0A0R2GAZ7_9LACO</name>
<dbReference type="RefSeq" id="WP_057768595.1">
    <property type="nucleotide sequence ID" value="NZ_JQAT01000001.1"/>
</dbReference>
<evidence type="ECO:0000313" key="4">
    <source>
        <dbReference type="Proteomes" id="UP000051645"/>
    </source>
</evidence>
<protein>
    <recommendedName>
        <fullName evidence="6">Pore-forming protein</fullName>
    </recommendedName>
</protein>
<feature type="transmembrane region" description="Helical" evidence="1">
    <location>
        <begin position="39"/>
        <end position="58"/>
    </location>
</feature>
<dbReference type="EMBL" id="JQAT01000001">
    <property type="protein sequence ID" value="KRN29482.1"/>
    <property type="molecule type" value="Genomic_DNA"/>
</dbReference>
<keyword evidence="1" id="KW-0472">Membrane</keyword>
<reference evidence="4 5" key="1">
    <citation type="journal article" date="2015" name="Genome Announc.">
        <title>Expanding the biotechnology potential of lactobacilli through comparative genomics of 213 strains and associated genera.</title>
        <authorList>
            <person name="Sun Z."/>
            <person name="Harris H.M."/>
            <person name="McCann A."/>
            <person name="Guo C."/>
            <person name="Argimon S."/>
            <person name="Zhang W."/>
            <person name="Yang X."/>
            <person name="Jeffery I.B."/>
            <person name="Cooney J.C."/>
            <person name="Kagawa T.F."/>
            <person name="Liu W."/>
            <person name="Song Y."/>
            <person name="Salvetti E."/>
            <person name="Wrobel A."/>
            <person name="Rasinkangas P."/>
            <person name="Parkhill J."/>
            <person name="Rea M.C."/>
            <person name="O'Sullivan O."/>
            <person name="Ritari J."/>
            <person name="Douillard F.P."/>
            <person name="Paul Ross R."/>
            <person name="Yang R."/>
            <person name="Briner A.E."/>
            <person name="Felis G.E."/>
            <person name="de Vos W.M."/>
            <person name="Barrangou R."/>
            <person name="Klaenhammer T.R."/>
            <person name="Caufield P.W."/>
            <person name="Cui Y."/>
            <person name="Zhang H."/>
            <person name="O'Toole P.W."/>
        </authorList>
    </citation>
    <scope>NUCLEOTIDE SEQUENCE [LARGE SCALE GENOMIC DNA]</scope>
    <source>
        <strain evidence="2 5">ATCC BAA-66</strain>
        <strain evidence="3 4">DSM 13344</strain>
    </source>
</reference>
<organism evidence="3 4">
    <name type="scientific">Lactobacillus selangorensis</name>
    <dbReference type="NCBI Taxonomy" id="81857"/>
    <lineage>
        <taxon>Bacteria</taxon>
        <taxon>Bacillati</taxon>
        <taxon>Bacillota</taxon>
        <taxon>Bacilli</taxon>
        <taxon>Lactobacillales</taxon>
        <taxon>Lactobacillaceae</taxon>
        <taxon>Lactobacillus</taxon>
    </lineage>
</organism>
<evidence type="ECO:0000313" key="3">
    <source>
        <dbReference type="EMBL" id="KRN33988.1"/>
    </source>
</evidence>
<dbReference type="Pfam" id="PF17255">
    <property type="entry name" value="EbsA"/>
    <property type="match status" value="1"/>
</dbReference>
<dbReference type="Proteomes" id="UP000051645">
    <property type="component" value="Unassembled WGS sequence"/>
</dbReference>
<evidence type="ECO:0000256" key="1">
    <source>
        <dbReference type="SAM" id="Phobius"/>
    </source>
</evidence>
<dbReference type="AlphaFoldDB" id="A0A0R2GAZ7"/>
<dbReference type="EMBL" id="JQAZ01000001">
    <property type="protein sequence ID" value="KRN33988.1"/>
    <property type="molecule type" value="Genomic_DNA"/>
</dbReference>
<comment type="caution">
    <text evidence="3">The sequence shown here is derived from an EMBL/GenBank/DDBJ whole genome shotgun (WGS) entry which is preliminary data.</text>
</comment>
<sequence length="140" mass="16194">MKNWQCLYQPGRQRSTIIWSWTIVLVALATILQLEVLTFNWIVIVLYLLAVLVIIWNLRSHRLTVNDDGMILGRCRPLKARTISWTEIKSAVVEKRTVTLELTRLDQHQVQLLLGKKGMRQMKTTLQAQHLMTTNSSKGV</sequence>
<proteinExistence type="predicted"/>
<keyword evidence="1" id="KW-0812">Transmembrane</keyword>
<dbReference type="Proteomes" id="UP000051751">
    <property type="component" value="Unassembled WGS sequence"/>
</dbReference>
<keyword evidence="4" id="KW-1185">Reference proteome</keyword>
<gene>
    <name evidence="2" type="ORF">IV38_GL000367</name>
    <name evidence="3" type="ORF">IV40_GL000301</name>
</gene>
<evidence type="ECO:0000313" key="5">
    <source>
        <dbReference type="Proteomes" id="UP000051751"/>
    </source>
</evidence>
<feature type="transmembrane region" description="Helical" evidence="1">
    <location>
        <begin position="16"/>
        <end position="33"/>
    </location>
</feature>
<evidence type="ECO:0008006" key="6">
    <source>
        <dbReference type="Google" id="ProtNLM"/>
    </source>
</evidence>
<dbReference type="InterPro" id="IPR020215">
    <property type="entry name" value="EbsA-like"/>
</dbReference>
<dbReference type="PATRIC" id="fig|81857.3.peg.372"/>
<dbReference type="STRING" id="81857.IV38_GL000367"/>